<evidence type="ECO:0000313" key="7">
    <source>
        <dbReference type="EMBL" id="RCH79003.1"/>
    </source>
</evidence>
<dbReference type="AlphaFoldDB" id="A0A367IMY7"/>
<reference evidence="7 8" key="1">
    <citation type="journal article" date="2018" name="G3 (Bethesda)">
        <title>Phylogenetic and Phylogenomic Definition of Rhizopus Species.</title>
        <authorList>
            <person name="Gryganskyi A.P."/>
            <person name="Golan J."/>
            <person name="Dolatabadi S."/>
            <person name="Mondo S."/>
            <person name="Robb S."/>
            <person name="Idnurm A."/>
            <person name="Muszewska A."/>
            <person name="Steczkiewicz K."/>
            <person name="Masonjones S."/>
            <person name="Liao H.L."/>
            <person name="Gajdeczka M.T."/>
            <person name="Anike F."/>
            <person name="Vuek A."/>
            <person name="Anishchenko I.M."/>
            <person name="Voigt K."/>
            <person name="de Hoog G.S."/>
            <person name="Smith M.E."/>
            <person name="Heitman J."/>
            <person name="Vilgalys R."/>
            <person name="Stajich J.E."/>
        </authorList>
    </citation>
    <scope>NUCLEOTIDE SEQUENCE [LARGE SCALE GENOMIC DNA]</scope>
    <source>
        <strain evidence="7 8">LSU 92-RS-03</strain>
    </source>
</reference>
<dbReference type="GO" id="GO:0005634">
    <property type="term" value="C:nucleus"/>
    <property type="evidence" value="ECO:0007669"/>
    <property type="project" value="UniProtKB-SubCell"/>
</dbReference>
<dbReference type="OrthoDB" id="411251at2759"/>
<accession>A0A367IMY7</accession>
<keyword evidence="5" id="KW-0539">Nucleus</keyword>
<dbReference type="EMBL" id="PJQM01006848">
    <property type="protein sequence ID" value="RCH79003.1"/>
    <property type="molecule type" value="Genomic_DNA"/>
</dbReference>
<comment type="caution">
    <text evidence="7">The sequence shown here is derived from an EMBL/GenBank/DDBJ whole genome shotgun (WGS) entry which is preliminary data.</text>
</comment>
<feature type="non-terminal residue" evidence="7">
    <location>
        <position position="269"/>
    </location>
</feature>
<dbReference type="GO" id="GO:0000981">
    <property type="term" value="F:DNA-binding transcription factor activity, RNA polymerase II-specific"/>
    <property type="evidence" value="ECO:0007669"/>
    <property type="project" value="TreeGrafter"/>
</dbReference>
<dbReference type="STRING" id="4846.A0A367IMY7"/>
<evidence type="ECO:0000256" key="1">
    <source>
        <dbReference type="ARBA" id="ARBA00004123"/>
    </source>
</evidence>
<gene>
    <name evidence="7" type="ORF">CU098_004659</name>
</gene>
<name>A0A367IMY7_RHIST</name>
<evidence type="ECO:0000256" key="4">
    <source>
        <dbReference type="ARBA" id="ARBA00023163"/>
    </source>
</evidence>
<keyword evidence="8" id="KW-1185">Reference proteome</keyword>
<dbReference type="PROSITE" id="PS50112">
    <property type="entry name" value="PAS"/>
    <property type="match status" value="2"/>
</dbReference>
<dbReference type="NCBIfam" id="TIGR00229">
    <property type="entry name" value="sensory_box"/>
    <property type="match status" value="1"/>
</dbReference>
<protein>
    <recommendedName>
        <fullName evidence="6">PAS domain-containing protein</fullName>
    </recommendedName>
</protein>
<sequence length="269" mass="30546">MISSWIAVYSNTPSARIIFVSNSITDICGWEPEEIVGRQGSQFFHPDDQASLLKTHTVNIVKERMASMVIYRFLRKDGTFVVVESVINYCHDLLISSNYLYEEDSLEHGLRTSTVDEVFICNPTGKLQLTGAWNEREENILKIIETSEVWREDTLVVPLEKRFCLILNRFTETLQIVYATHCINELVSLSAAEAVGRSFFSFVNERDIPSLRAQIDMAKEHGSVVRLRFDWLIGGEKSISEPVEGIINGTNDGIVLVIRLSPRLIMDKS</sequence>
<dbReference type="SUPFAM" id="SSF55785">
    <property type="entry name" value="PYP-like sensor domain (PAS domain)"/>
    <property type="match status" value="1"/>
</dbReference>
<comment type="subcellular location">
    <subcellularLocation>
        <location evidence="1">Nucleus</location>
    </subcellularLocation>
</comment>
<dbReference type="InterPro" id="IPR035965">
    <property type="entry name" value="PAS-like_dom_sf"/>
</dbReference>
<evidence type="ECO:0000256" key="5">
    <source>
        <dbReference type="ARBA" id="ARBA00023242"/>
    </source>
</evidence>
<dbReference type="InterPro" id="IPR000014">
    <property type="entry name" value="PAS"/>
</dbReference>
<keyword evidence="3" id="KW-0238">DNA-binding</keyword>
<evidence type="ECO:0000259" key="6">
    <source>
        <dbReference type="PROSITE" id="PS50112"/>
    </source>
</evidence>
<evidence type="ECO:0000313" key="8">
    <source>
        <dbReference type="Proteomes" id="UP000253551"/>
    </source>
</evidence>
<proteinExistence type="predicted"/>
<keyword evidence="2" id="KW-0805">Transcription regulation</keyword>
<dbReference type="Proteomes" id="UP000253551">
    <property type="component" value="Unassembled WGS sequence"/>
</dbReference>
<keyword evidence="4" id="KW-0804">Transcription</keyword>
<dbReference type="PANTHER" id="PTHR23043">
    <property type="entry name" value="HYPOXIA-INDUCIBLE FACTOR 1 ALPHA"/>
    <property type="match status" value="1"/>
</dbReference>
<dbReference type="Gene3D" id="3.30.450.20">
    <property type="entry name" value="PAS domain"/>
    <property type="match status" value="1"/>
</dbReference>
<feature type="domain" description="PAS" evidence="6">
    <location>
        <begin position="176"/>
        <end position="222"/>
    </location>
</feature>
<dbReference type="Pfam" id="PF08447">
    <property type="entry name" value="PAS_3"/>
    <property type="match status" value="1"/>
</dbReference>
<organism evidence="7 8">
    <name type="scientific">Rhizopus stolonifer</name>
    <name type="common">Rhizopus nigricans</name>
    <dbReference type="NCBI Taxonomy" id="4846"/>
    <lineage>
        <taxon>Eukaryota</taxon>
        <taxon>Fungi</taxon>
        <taxon>Fungi incertae sedis</taxon>
        <taxon>Mucoromycota</taxon>
        <taxon>Mucoromycotina</taxon>
        <taxon>Mucoromycetes</taxon>
        <taxon>Mucorales</taxon>
        <taxon>Mucorineae</taxon>
        <taxon>Rhizopodaceae</taxon>
        <taxon>Rhizopus</taxon>
    </lineage>
</organism>
<dbReference type="GO" id="GO:0000977">
    <property type="term" value="F:RNA polymerase II transcription regulatory region sequence-specific DNA binding"/>
    <property type="evidence" value="ECO:0007669"/>
    <property type="project" value="TreeGrafter"/>
</dbReference>
<dbReference type="PANTHER" id="PTHR23043:SF17">
    <property type="entry name" value="PROTEIN SIMILAR"/>
    <property type="match status" value="1"/>
</dbReference>
<evidence type="ECO:0000256" key="2">
    <source>
        <dbReference type="ARBA" id="ARBA00023015"/>
    </source>
</evidence>
<dbReference type="InterPro" id="IPR013655">
    <property type="entry name" value="PAS_fold_3"/>
</dbReference>
<dbReference type="CDD" id="cd00130">
    <property type="entry name" value="PAS"/>
    <property type="match status" value="1"/>
</dbReference>
<evidence type="ECO:0000256" key="3">
    <source>
        <dbReference type="ARBA" id="ARBA00023125"/>
    </source>
</evidence>
<feature type="domain" description="PAS" evidence="6">
    <location>
        <begin position="8"/>
        <end position="64"/>
    </location>
</feature>